<name>A0A0F8YKN9_9ZZZZ</name>
<dbReference type="AlphaFoldDB" id="A0A0F8YKN9"/>
<protein>
    <submittedName>
        <fullName evidence="1">Uncharacterized protein</fullName>
    </submittedName>
</protein>
<evidence type="ECO:0000313" key="1">
    <source>
        <dbReference type="EMBL" id="KKK74295.1"/>
    </source>
</evidence>
<proteinExistence type="predicted"/>
<comment type="caution">
    <text evidence="1">The sequence shown here is derived from an EMBL/GenBank/DDBJ whole genome shotgun (WGS) entry which is preliminary data.</text>
</comment>
<organism evidence="1">
    <name type="scientific">marine sediment metagenome</name>
    <dbReference type="NCBI Taxonomy" id="412755"/>
    <lineage>
        <taxon>unclassified sequences</taxon>
        <taxon>metagenomes</taxon>
        <taxon>ecological metagenomes</taxon>
    </lineage>
</organism>
<feature type="non-terminal residue" evidence="1">
    <location>
        <position position="224"/>
    </location>
</feature>
<sequence>MARKSLGKFSQEIPTGLFPDIEADKSPLWADGRNVLFEDGGARPTLGRIVIAIKTQAHPGTGLIEMIQGAKKTLFWGTPKVGTDNGKLFRWQEGDTSIEDVSRVGDYTGTGIWSLVPWGEWVLATNGVDPPQVYGHPDDVNDFIDLYNATGVTGLLAGDTWELVTATQAFIFALNMDFNNQAFKWSTEDNVQVWNPLPSNQAGDGVARNLYSEIIAVSALANGL</sequence>
<reference evidence="1" key="1">
    <citation type="journal article" date="2015" name="Nature">
        <title>Complex archaea that bridge the gap between prokaryotes and eukaryotes.</title>
        <authorList>
            <person name="Spang A."/>
            <person name="Saw J.H."/>
            <person name="Jorgensen S.L."/>
            <person name="Zaremba-Niedzwiedzka K."/>
            <person name="Martijn J."/>
            <person name="Lind A.E."/>
            <person name="van Eijk R."/>
            <person name="Schleper C."/>
            <person name="Guy L."/>
            <person name="Ettema T.J."/>
        </authorList>
    </citation>
    <scope>NUCLEOTIDE SEQUENCE</scope>
</reference>
<dbReference type="EMBL" id="LAZR01056384">
    <property type="protein sequence ID" value="KKK74295.1"/>
    <property type="molecule type" value="Genomic_DNA"/>
</dbReference>
<accession>A0A0F8YKN9</accession>
<gene>
    <name evidence="1" type="ORF">LCGC14_2885190</name>
</gene>